<dbReference type="Proteomes" id="UP000243588">
    <property type="component" value="Unassembled WGS sequence"/>
</dbReference>
<evidence type="ECO:0000256" key="1">
    <source>
        <dbReference type="SAM" id="Phobius"/>
    </source>
</evidence>
<sequence length="200" mass="24314">MNFDDLKDKWREQELISEELTEKVVVRHINTLPLDKMRRNVIRDIWLQSLCVILLGFLPYYHPIIEGNIVLYYILFTLFSLVTLYYLLKMFLFYRKSESYVLNSYDSLYEVYFNVRMYVQLYENFCFSLAPFIILFIPFFIGLDLEGIEKLFNNIVFLVALFIYSLLVILFCKYLIYRFYGRYLKQLKDVLEEFKEEIIG</sequence>
<keyword evidence="1" id="KW-0812">Transmembrane</keyword>
<dbReference type="AlphaFoldDB" id="A0A1G8GS44"/>
<gene>
    <name evidence="2" type="ORF">SAMN05421818_13129</name>
</gene>
<feature type="transmembrane region" description="Helical" evidence="1">
    <location>
        <begin position="125"/>
        <end position="143"/>
    </location>
</feature>
<dbReference type="EMBL" id="FNDQ01000031">
    <property type="protein sequence ID" value="SDH97091.1"/>
    <property type="molecule type" value="Genomic_DNA"/>
</dbReference>
<evidence type="ECO:0000313" key="3">
    <source>
        <dbReference type="Proteomes" id="UP000243588"/>
    </source>
</evidence>
<feature type="transmembrane region" description="Helical" evidence="1">
    <location>
        <begin position="69"/>
        <end position="88"/>
    </location>
</feature>
<feature type="transmembrane region" description="Helical" evidence="1">
    <location>
        <begin position="155"/>
        <end position="176"/>
    </location>
</feature>
<proteinExistence type="predicted"/>
<protein>
    <submittedName>
        <fullName evidence="2">Uncharacterized protein</fullName>
    </submittedName>
</protein>
<keyword evidence="3" id="KW-1185">Reference proteome</keyword>
<reference evidence="3" key="1">
    <citation type="submission" date="2016-10" db="EMBL/GenBank/DDBJ databases">
        <authorList>
            <person name="Varghese N."/>
            <person name="Submissions S."/>
        </authorList>
    </citation>
    <scope>NUCLEOTIDE SEQUENCE [LARGE SCALE GENOMIC DNA]</scope>
    <source>
        <strain evidence="3">DSM 23313</strain>
    </source>
</reference>
<dbReference type="STRING" id="702745.SAMN05421818_13129"/>
<feature type="transmembrane region" description="Helical" evidence="1">
    <location>
        <begin position="45"/>
        <end position="63"/>
    </location>
</feature>
<evidence type="ECO:0000313" key="2">
    <source>
        <dbReference type="EMBL" id="SDH97091.1"/>
    </source>
</evidence>
<name>A0A1G8GS44_9FLAO</name>
<organism evidence="2 3">
    <name type="scientific">Myroides phaeus</name>
    <dbReference type="NCBI Taxonomy" id="702745"/>
    <lineage>
        <taxon>Bacteria</taxon>
        <taxon>Pseudomonadati</taxon>
        <taxon>Bacteroidota</taxon>
        <taxon>Flavobacteriia</taxon>
        <taxon>Flavobacteriales</taxon>
        <taxon>Flavobacteriaceae</taxon>
        <taxon>Myroides</taxon>
    </lineage>
</organism>
<keyword evidence="1" id="KW-1133">Transmembrane helix</keyword>
<keyword evidence="1" id="KW-0472">Membrane</keyword>
<accession>A0A1G8GS44</accession>
<dbReference type="RefSeq" id="WP_090410375.1">
    <property type="nucleotide sequence ID" value="NZ_FNDQ01000031.1"/>
</dbReference>